<evidence type="ECO:0000313" key="2">
    <source>
        <dbReference type="EMBL" id="PPQ66352.1"/>
    </source>
</evidence>
<proteinExistence type="predicted"/>
<feature type="compositionally biased region" description="Low complexity" evidence="1">
    <location>
        <begin position="14"/>
        <end position="28"/>
    </location>
</feature>
<comment type="caution">
    <text evidence="2">The sequence shown here is derived from an EMBL/GenBank/DDBJ whole genome shotgun (WGS) entry which is preliminary data.</text>
</comment>
<sequence length="398" mass="45477">MSMSSSDAQPPSPATSESSSSSSSSSASLPGPDVLRHVVDVHCHPTDAPSISAESMRRLGITVCAMSSMQSDQTKVKELAIGYPEKVVPCFGYHPWFSHFIYLTRPGEDDSNPPDKEEHYRNLFFPKSSKPTADKEKSKDDEREREFLSLLPTLPNPRALSAIITELRTHLTSFPNAMLGEVGLDRVFRVSFDYYASPRRLTSFTIPVEHQLAILEGQLELAVELGRNVSMHSVKSQQVTVELLARMKKRFGERWNRISVDMHSCGLSPQTWKDVERKHENIFLSLSTVINHNHGSLRDLIAQCSPDRILAESDYNDIDMSTPQTWDMIKIIADVKGWPIESEWNEEDEEDEAKWGVVRRLEKNWFRFKIGNHQERQKKKKKNKRPEYFSEESDDPKD</sequence>
<dbReference type="SUPFAM" id="SSF51556">
    <property type="entry name" value="Metallo-dependent hydrolases"/>
    <property type="match status" value="1"/>
</dbReference>
<feature type="region of interest" description="Disordered" evidence="1">
    <location>
        <begin position="1"/>
        <end position="31"/>
    </location>
</feature>
<feature type="compositionally biased region" description="Acidic residues" evidence="1">
    <location>
        <begin position="389"/>
        <end position="398"/>
    </location>
</feature>
<name>A0A409VJA6_9AGAR</name>
<dbReference type="InterPro" id="IPR032466">
    <property type="entry name" value="Metal_Hydrolase"/>
</dbReference>
<dbReference type="PANTHER" id="PTHR47345:SF1">
    <property type="entry name" value="CUT9-INTERACTING PROTEIN SCN1"/>
    <property type="match status" value="1"/>
</dbReference>
<dbReference type="InterPro" id="IPR053044">
    <property type="entry name" value="Metallo-hydrolase/TatD-type"/>
</dbReference>
<dbReference type="FunCoup" id="A0A409VJA6">
    <property type="interactions" value="11"/>
</dbReference>
<dbReference type="PANTHER" id="PTHR47345">
    <property type="entry name" value="CUT9-INTERACTING PROTEIN SCN1"/>
    <property type="match status" value="1"/>
</dbReference>
<organism evidence="2 3">
    <name type="scientific">Gymnopilus dilepis</name>
    <dbReference type="NCBI Taxonomy" id="231916"/>
    <lineage>
        <taxon>Eukaryota</taxon>
        <taxon>Fungi</taxon>
        <taxon>Dikarya</taxon>
        <taxon>Basidiomycota</taxon>
        <taxon>Agaricomycotina</taxon>
        <taxon>Agaricomycetes</taxon>
        <taxon>Agaricomycetidae</taxon>
        <taxon>Agaricales</taxon>
        <taxon>Agaricineae</taxon>
        <taxon>Hymenogastraceae</taxon>
        <taxon>Gymnopilus</taxon>
    </lineage>
</organism>
<keyword evidence="3" id="KW-1185">Reference proteome</keyword>
<dbReference type="Gene3D" id="3.20.20.140">
    <property type="entry name" value="Metal-dependent hydrolases"/>
    <property type="match status" value="1"/>
</dbReference>
<dbReference type="AlphaFoldDB" id="A0A409VJA6"/>
<dbReference type="OrthoDB" id="413993at2759"/>
<gene>
    <name evidence="2" type="ORF">CVT26_011071</name>
</gene>
<dbReference type="Pfam" id="PF01026">
    <property type="entry name" value="TatD_DNase"/>
    <property type="match status" value="1"/>
</dbReference>
<evidence type="ECO:0008006" key="4">
    <source>
        <dbReference type="Google" id="ProtNLM"/>
    </source>
</evidence>
<dbReference type="EMBL" id="NHYE01005632">
    <property type="protein sequence ID" value="PPQ66352.1"/>
    <property type="molecule type" value="Genomic_DNA"/>
</dbReference>
<feature type="region of interest" description="Disordered" evidence="1">
    <location>
        <begin position="373"/>
        <end position="398"/>
    </location>
</feature>
<dbReference type="Proteomes" id="UP000284706">
    <property type="component" value="Unassembled WGS sequence"/>
</dbReference>
<dbReference type="InterPro" id="IPR001130">
    <property type="entry name" value="TatD-like"/>
</dbReference>
<protein>
    <recommendedName>
        <fullName evidence="4">TatD DNase family Scn1</fullName>
    </recommendedName>
</protein>
<feature type="compositionally biased region" description="Basic and acidic residues" evidence="1">
    <location>
        <begin position="132"/>
        <end position="144"/>
    </location>
</feature>
<dbReference type="InParanoid" id="A0A409VJA6"/>
<reference evidence="2 3" key="1">
    <citation type="journal article" date="2018" name="Evol. Lett.">
        <title>Horizontal gene cluster transfer increased hallucinogenic mushroom diversity.</title>
        <authorList>
            <person name="Reynolds H.T."/>
            <person name="Vijayakumar V."/>
            <person name="Gluck-Thaler E."/>
            <person name="Korotkin H.B."/>
            <person name="Matheny P.B."/>
            <person name="Slot J.C."/>
        </authorList>
    </citation>
    <scope>NUCLEOTIDE SEQUENCE [LARGE SCALE GENOMIC DNA]</scope>
    <source>
        <strain evidence="2 3">SRW20</strain>
    </source>
</reference>
<feature type="region of interest" description="Disordered" evidence="1">
    <location>
        <begin position="108"/>
        <end position="144"/>
    </location>
</feature>
<evidence type="ECO:0000313" key="3">
    <source>
        <dbReference type="Proteomes" id="UP000284706"/>
    </source>
</evidence>
<evidence type="ECO:0000256" key="1">
    <source>
        <dbReference type="SAM" id="MobiDB-lite"/>
    </source>
</evidence>
<accession>A0A409VJA6</accession>
<dbReference type="GO" id="GO:0016788">
    <property type="term" value="F:hydrolase activity, acting on ester bonds"/>
    <property type="evidence" value="ECO:0007669"/>
    <property type="project" value="InterPro"/>
</dbReference>